<evidence type="ECO:0000256" key="8">
    <source>
        <dbReference type="ARBA" id="ARBA00013025"/>
    </source>
</evidence>
<keyword evidence="15" id="KW-0289">Folate biosynthesis</keyword>
<dbReference type="AlphaFoldDB" id="A0A5C7EMA9"/>
<dbReference type="InterPro" id="IPR036565">
    <property type="entry name" value="Mur-like_cat_sf"/>
</dbReference>
<evidence type="ECO:0000256" key="14">
    <source>
        <dbReference type="ARBA" id="ARBA00022842"/>
    </source>
</evidence>
<dbReference type="Pfam" id="PF08245">
    <property type="entry name" value="Mur_ligase_M"/>
    <property type="match status" value="1"/>
</dbReference>
<dbReference type="PANTHER" id="PTHR11136:SF0">
    <property type="entry name" value="DIHYDROFOLATE SYNTHETASE-RELATED"/>
    <property type="match status" value="1"/>
</dbReference>
<comment type="pathway">
    <text evidence="3">Cofactor biosynthesis; tetrahydrofolate biosynthesis; 7,8-dihydrofolate from 2-amino-4-hydroxy-6-hydroxymethyl-7,8-dihydropteridine diphosphate and 4-aminobenzoate: step 2/2.</text>
</comment>
<gene>
    <name evidence="26" type="primary">folC</name>
    <name evidence="26" type="ORF">FR698_03800</name>
</gene>
<evidence type="ECO:0000256" key="1">
    <source>
        <dbReference type="ARBA" id="ARBA00001946"/>
    </source>
</evidence>
<evidence type="ECO:0000256" key="20">
    <source>
        <dbReference type="ARBA" id="ARBA00047808"/>
    </source>
</evidence>
<keyword evidence="13 23" id="KW-0067">ATP-binding</keyword>
<sequence length="441" mass="47703">MPSEPLPSPAPAPGPQSSLDQWLSHLERATARTIEMGLERCARVWRALKLVPTFPVITVGGTNGKGSVCALLESIYSCAGYRVGLYTSPHLLRYNERVRVAQREASDEALVQAFCRIEAARGDTSLTYFEFGTLAAMLIFIEARVDVAILEVGLGGRLDAVNIFDNDCAVVTGIDFDHMEYLGNTREEIGFEKAGIFKRGRAAVCADPDPPAVIESHARDVGTDLLQIGRDFGYTSDGAHWTYWGYGVRRAGLPYPALRGSYQLRNAAAALAVVDELKERLPVAMGDIRRGLTEVRLPGRFQVLPGRPVVVLDVAHNPQAARALATDLAGQGRFRNTFAVIGMFKDKDIAGVVRELVPRIDVWLAATLPGERGASAERVLQALREAGAEGEAHAFPTPAAAFAEASARAGEDDRIVVFGSFITVAEIMRELSNPRDCSGIA</sequence>
<dbReference type="FunFam" id="3.40.1190.10:FF:000004">
    <property type="entry name" value="Dihydrofolate synthase/folylpolyglutamate synthase"/>
    <property type="match status" value="1"/>
</dbReference>
<evidence type="ECO:0000256" key="11">
    <source>
        <dbReference type="ARBA" id="ARBA00022723"/>
    </source>
</evidence>
<evidence type="ECO:0000256" key="15">
    <source>
        <dbReference type="ARBA" id="ARBA00022909"/>
    </source>
</evidence>
<feature type="domain" description="Mur ligase central" evidence="25">
    <location>
        <begin position="59"/>
        <end position="273"/>
    </location>
</feature>
<protein>
    <recommendedName>
        <fullName evidence="9">Dihydrofolate synthase/folylpolyglutamate synthase</fullName>
        <ecNumber evidence="7">6.3.2.12</ecNumber>
        <ecNumber evidence="8">6.3.2.17</ecNumber>
    </recommendedName>
    <alternativeName>
        <fullName evidence="18">Folylpoly-gamma-glutamate synthetase-dihydrofolate synthetase</fullName>
    </alternativeName>
    <alternativeName>
        <fullName evidence="16">Folylpolyglutamate synthetase</fullName>
    </alternativeName>
    <alternativeName>
        <fullName evidence="17">Tetrahydrofolylpolyglutamate synthase</fullName>
    </alternativeName>
</protein>
<evidence type="ECO:0000256" key="10">
    <source>
        <dbReference type="ARBA" id="ARBA00022598"/>
    </source>
</evidence>
<dbReference type="SUPFAM" id="SSF53623">
    <property type="entry name" value="MurD-like peptide ligases, catalytic domain"/>
    <property type="match status" value="1"/>
</dbReference>
<reference evidence="26 27" key="1">
    <citation type="submission" date="2019-08" db="EMBL/GenBank/DDBJ databases">
        <title>Pelomicrobium methylotrophicum gen. nov., sp. nov. a moderately thermophilic, facultatively anaerobic, lithoautotrophic and methylotrophic bacterium isolated from a terrestrial mud volcano.</title>
        <authorList>
            <person name="Slobodkina G.B."/>
            <person name="Merkel A.Y."/>
            <person name="Slobodkin A.I."/>
        </authorList>
    </citation>
    <scope>NUCLEOTIDE SEQUENCE [LARGE SCALE GENOMIC DNA]</scope>
    <source>
        <strain evidence="26 27">SM250</strain>
    </source>
</reference>
<dbReference type="GO" id="GO:0046654">
    <property type="term" value="P:tetrahydrofolate biosynthetic process"/>
    <property type="evidence" value="ECO:0007669"/>
    <property type="project" value="UniProtKB-UniPathway"/>
</dbReference>
<dbReference type="OrthoDB" id="9809356at2"/>
<keyword evidence="12 23" id="KW-0547">Nucleotide-binding</keyword>
<keyword evidence="10 23" id="KW-0436">Ligase</keyword>
<evidence type="ECO:0000259" key="24">
    <source>
        <dbReference type="Pfam" id="PF02875"/>
    </source>
</evidence>
<evidence type="ECO:0000256" key="17">
    <source>
        <dbReference type="ARBA" id="ARBA00030592"/>
    </source>
</evidence>
<dbReference type="FunCoup" id="A0A5C7EMA9">
    <property type="interactions" value="627"/>
</dbReference>
<dbReference type="PIRSF" id="PIRSF001563">
    <property type="entry name" value="Folylpolyglu_synth"/>
    <property type="match status" value="1"/>
</dbReference>
<dbReference type="GO" id="GO:0008841">
    <property type="term" value="F:dihydrofolate synthase activity"/>
    <property type="evidence" value="ECO:0007669"/>
    <property type="project" value="UniProtKB-EC"/>
</dbReference>
<feature type="domain" description="Mur ligase C-terminal" evidence="24">
    <location>
        <begin position="299"/>
        <end position="421"/>
    </location>
</feature>
<dbReference type="Proteomes" id="UP000321201">
    <property type="component" value="Unassembled WGS sequence"/>
</dbReference>
<evidence type="ECO:0000256" key="19">
    <source>
        <dbReference type="ARBA" id="ARBA00047493"/>
    </source>
</evidence>
<comment type="subunit">
    <text evidence="6">Monomer.</text>
</comment>
<dbReference type="EC" id="6.3.2.12" evidence="7"/>
<proteinExistence type="inferred from homology"/>
<evidence type="ECO:0000256" key="22">
    <source>
        <dbReference type="ARBA" id="ARBA00049161"/>
    </source>
</evidence>
<comment type="catalytic activity">
    <reaction evidence="19">
        <text>(6S)-5,6,7,8-tetrahydrofolyl-(gamma-L-Glu)(n) + L-glutamate + ATP = (6S)-5,6,7,8-tetrahydrofolyl-(gamma-L-Glu)(n+1) + ADP + phosphate + H(+)</text>
        <dbReference type="Rhea" id="RHEA:10580"/>
        <dbReference type="Rhea" id="RHEA-COMP:14738"/>
        <dbReference type="Rhea" id="RHEA-COMP:14740"/>
        <dbReference type="ChEBI" id="CHEBI:15378"/>
        <dbReference type="ChEBI" id="CHEBI:29985"/>
        <dbReference type="ChEBI" id="CHEBI:30616"/>
        <dbReference type="ChEBI" id="CHEBI:43474"/>
        <dbReference type="ChEBI" id="CHEBI:141005"/>
        <dbReference type="ChEBI" id="CHEBI:456216"/>
        <dbReference type="EC" id="6.3.2.17"/>
    </reaction>
</comment>
<comment type="cofactor">
    <cofactor evidence="1">
        <name>Mg(2+)</name>
        <dbReference type="ChEBI" id="CHEBI:18420"/>
    </cofactor>
</comment>
<comment type="similarity">
    <text evidence="5 23">Belongs to the folylpolyglutamate synthase family.</text>
</comment>
<evidence type="ECO:0000256" key="2">
    <source>
        <dbReference type="ARBA" id="ARBA00002714"/>
    </source>
</evidence>
<accession>A0A5C7EMA9</accession>
<dbReference type="Gene3D" id="3.90.190.20">
    <property type="entry name" value="Mur ligase, C-terminal domain"/>
    <property type="match status" value="1"/>
</dbReference>
<evidence type="ECO:0000256" key="12">
    <source>
        <dbReference type="ARBA" id="ARBA00022741"/>
    </source>
</evidence>
<evidence type="ECO:0000256" key="18">
    <source>
        <dbReference type="ARBA" id="ARBA00032510"/>
    </source>
</evidence>
<organism evidence="26 27">
    <name type="scientific">Pelomicrobium methylotrophicum</name>
    <dbReference type="NCBI Taxonomy" id="2602750"/>
    <lineage>
        <taxon>Bacteria</taxon>
        <taxon>Pseudomonadati</taxon>
        <taxon>Pseudomonadota</taxon>
        <taxon>Hydrogenophilia</taxon>
        <taxon>Hydrogenophilia incertae sedis</taxon>
        <taxon>Pelomicrobium</taxon>
    </lineage>
</organism>
<dbReference type="GO" id="GO:0004326">
    <property type="term" value="F:tetrahydrofolylpolyglutamate synthase activity"/>
    <property type="evidence" value="ECO:0007669"/>
    <property type="project" value="UniProtKB-EC"/>
</dbReference>
<evidence type="ECO:0000256" key="3">
    <source>
        <dbReference type="ARBA" id="ARBA00004799"/>
    </source>
</evidence>
<comment type="catalytic activity">
    <reaction evidence="22">
        <text>7,8-dihydropteroate + L-glutamate + ATP = 7,8-dihydrofolate + ADP + phosphate + H(+)</text>
        <dbReference type="Rhea" id="RHEA:23584"/>
        <dbReference type="ChEBI" id="CHEBI:15378"/>
        <dbReference type="ChEBI" id="CHEBI:17839"/>
        <dbReference type="ChEBI" id="CHEBI:29985"/>
        <dbReference type="ChEBI" id="CHEBI:30616"/>
        <dbReference type="ChEBI" id="CHEBI:43474"/>
        <dbReference type="ChEBI" id="CHEBI:57451"/>
        <dbReference type="ChEBI" id="CHEBI:456216"/>
        <dbReference type="EC" id="6.3.2.12"/>
    </reaction>
</comment>
<comment type="caution">
    <text evidence="26">The sequence shown here is derived from an EMBL/GenBank/DDBJ whole genome shotgun (WGS) entry which is preliminary data.</text>
</comment>
<evidence type="ECO:0000259" key="25">
    <source>
        <dbReference type="Pfam" id="PF08245"/>
    </source>
</evidence>
<dbReference type="SUPFAM" id="SSF53244">
    <property type="entry name" value="MurD-like peptide ligases, peptide-binding domain"/>
    <property type="match status" value="1"/>
</dbReference>
<dbReference type="InterPro" id="IPR004101">
    <property type="entry name" value="Mur_ligase_C"/>
</dbReference>
<dbReference type="InterPro" id="IPR001645">
    <property type="entry name" value="Folylpolyglutamate_synth"/>
</dbReference>
<dbReference type="EC" id="6.3.2.17" evidence="8"/>
<dbReference type="NCBIfam" id="TIGR01499">
    <property type="entry name" value="folC"/>
    <property type="match status" value="1"/>
</dbReference>
<comment type="catalytic activity">
    <reaction evidence="21">
        <text>(6R)-5,10-methylenetetrahydrofolyl-(gamma-L-Glu)(n) + L-glutamate + ATP = (6R)-5,10-methylenetetrahydrofolyl-(gamma-L-Glu)(n+1) + ADP + phosphate + H(+)</text>
        <dbReference type="Rhea" id="RHEA:51912"/>
        <dbReference type="Rhea" id="RHEA-COMP:13257"/>
        <dbReference type="Rhea" id="RHEA-COMP:13258"/>
        <dbReference type="ChEBI" id="CHEBI:15378"/>
        <dbReference type="ChEBI" id="CHEBI:29985"/>
        <dbReference type="ChEBI" id="CHEBI:30616"/>
        <dbReference type="ChEBI" id="CHEBI:43474"/>
        <dbReference type="ChEBI" id="CHEBI:136572"/>
        <dbReference type="ChEBI" id="CHEBI:456216"/>
        <dbReference type="EC" id="6.3.2.17"/>
    </reaction>
</comment>
<keyword evidence="27" id="KW-1185">Reference proteome</keyword>
<dbReference type="GO" id="GO:0046656">
    <property type="term" value="P:folic acid biosynthetic process"/>
    <property type="evidence" value="ECO:0007669"/>
    <property type="project" value="UniProtKB-KW"/>
</dbReference>
<dbReference type="GO" id="GO:0046872">
    <property type="term" value="F:metal ion binding"/>
    <property type="evidence" value="ECO:0007669"/>
    <property type="project" value="UniProtKB-KW"/>
</dbReference>
<dbReference type="Pfam" id="PF02875">
    <property type="entry name" value="Mur_ligase_C"/>
    <property type="match status" value="1"/>
</dbReference>
<dbReference type="RefSeq" id="WP_147798860.1">
    <property type="nucleotide sequence ID" value="NZ_VPFL01000004.1"/>
</dbReference>
<evidence type="ECO:0000256" key="21">
    <source>
        <dbReference type="ARBA" id="ARBA00049035"/>
    </source>
</evidence>
<evidence type="ECO:0000256" key="5">
    <source>
        <dbReference type="ARBA" id="ARBA00008276"/>
    </source>
</evidence>
<evidence type="ECO:0000256" key="7">
    <source>
        <dbReference type="ARBA" id="ARBA00013023"/>
    </source>
</evidence>
<dbReference type="InParanoid" id="A0A5C7EMA9"/>
<dbReference type="Gene3D" id="3.40.1190.10">
    <property type="entry name" value="Mur-like, catalytic domain"/>
    <property type="match status" value="1"/>
</dbReference>
<dbReference type="EMBL" id="VPFL01000004">
    <property type="protein sequence ID" value="TXF12779.1"/>
    <property type="molecule type" value="Genomic_DNA"/>
</dbReference>
<evidence type="ECO:0000256" key="23">
    <source>
        <dbReference type="PIRNR" id="PIRNR001563"/>
    </source>
</evidence>
<dbReference type="GO" id="GO:0005737">
    <property type="term" value="C:cytoplasm"/>
    <property type="evidence" value="ECO:0007669"/>
    <property type="project" value="TreeGrafter"/>
</dbReference>
<keyword evidence="14" id="KW-0460">Magnesium</keyword>
<dbReference type="UniPathway" id="UPA00077">
    <property type="reaction ID" value="UER00157"/>
</dbReference>
<evidence type="ECO:0000256" key="13">
    <source>
        <dbReference type="ARBA" id="ARBA00022840"/>
    </source>
</evidence>
<evidence type="ECO:0000256" key="16">
    <source>
        <dbReference type="ARBA" id="ARBA00030048"/>
    </source>
</evidence>
<dbReference type="NCBIfam" id="NF008101">
    <property type="entry name" value="PRK10846.1"/>
    <property type="match status" value="1"/>
</dbReference>
<evidence type="ECO:0000256" key="4">
    <source>
        <dbReference type="ARBA" id="ARBA00005150"/>
    </source>
</evidence>
<evidence type="ECO:0000256" key="6">
    <source>
        <dbReference type="ARBA" id="ARBA00011245"/>
    </source>
</evidence>
<comment type="pathway">
    <text evidence="4">Cofactor biosynthesis; tetrahydrofolylpolyglutamate biosynthesis.</text>
</comment>
<evidence type="ECO:0000256" key="9">
    <source>
        <dbReference type="ARBA" id="ARBA00019357"/>
    </source>
</evidence>
<comment type="function">
    <text evidence="2">Functions in two distinct reactions of the de novo folate biosynthetic pathway. Catalyzes the addition of a glutamate residue to dihydropteroate (7,8-dihydropteroate or H2Pte) to form dihydrofolate (7,8-dihydrofolate monoglutamate or H2Pte-Glu). Also catalyzes successive additions of L-glutamate to tetrahydrofolate or 10-formyltetrahydrofolate or 5,10-methylenetetrahydrofolate, leading to folylpolyglutamate derivatives.</text>
</comment>
<evidence type="ECO:0000313" key="27">
    <source>
        <dbReference type="Proteomes" id="UP000321201"/>
    </source>
</evidence>
<comment type="catalytic activity">
    <reaction evidence="20">
        <text>10-formyltetrahydrofolyl-(gamma-L-Glu)(n) + L-glutamate + ATP = 10-formyltetrahydrofolyl-(gamma-L-Glu)(n+1) + ADP + phosphate + H(+)</text>
        <dbReference type="Rhea" id="RHEA:51904"/>
        <dbReference type="Rhea" id="RHEA-COMP:13088"/>
        <dbReference type="Rhea" id="RHEA-COMP:14300"/>
        <dbReference type="ChEBI" id="CHEBI:15378"/>
        <dbReference type="ChEBI" id="CHEBI:29985"/>
        <dbReference type="ChEBI" id="CHEBI:30616"/>
        <dbReference type="ChEBI" id="CHEBI:43474"/>
        <dbReference type="ChEBI" id="CHEBI:134413"/>
        <dbReference type="ChEBI" id="CHEBI:456216"/>
        <dbReference type="EC" id="6.3.2.17"/>
    </reaction>
</comment>
<keyword evidence="11" id="KW-0479">Metal-binding</keyword>
<dbReference type="InterPro" id="IPR013221">
    <property type="entry name" value="Mur_ligase_cen"/>
</dbReference>
<evidence type="ECO:0000313" key="26">
    <source>
        <dbReference type="EMBL" id="TXF12779.1"/>
    </source>
</evidence>
<dbReference type="PANTHER" id="PTHR11136">
    <property type="entry name" value="FOLYLPOLYGLUTAMATE SYNTHASE-RELATED"/>
    <property type="match status" value="1"/>
</dbReference>
<dbReference type="InterPro" id="IPR036615">
    <property type="entry name" value="Mur_ligase_C_dom_sf"/>
</dbReference>
<name>A0A5C7EMA9_9PROT</name>
<dbReference type="GO" id="GO:0005524">
    <property type="term" value="F:ATP binding"/>
    <property type="evidence" value="ECO:0007669"/>
    <property type="project" value="UniProtKB-KW"/>
</dbReference>